<organism evidence="2 7">
    <name type="scientific">Aphanomyces astaci</name>
    <name type="common">Crayfish plague agent</name>
    <dbReference type="NCBI Taxonomy" id="112090"/>
    <lineage>
        <taxon>Eukaryota</taxon>
        <taxon>Sar</taxon>
        <taxon>Stramenopiles</taxon>
        <taxon>Oomycota</taxon>
        <taxon>Saprolegniomycetes</taxon>
        <taxon>Saprolegniales</taxon>
        <taxon>Verrucalvaceae</taxon>
        <taxon>Aphanomyces</taxon>
    </lineage>
</organism>
<gene>
    <name evidence="4" type="ORF">DYB26_008816</name>
    <name evidence="2" type="ORF">DYB30_009764</name>
    <name evidence="3" type="ORF">DYB31_010261</name>
    <name evidence="1" type="ORF">DYB36_005542</name>
</gene>
<dbReference type="Proteomes" id="UP000266643">
    <property type="component" value="Unassembled WGS sequence"/>
</dbReference>
<evidence type="ECO:0000313" key="8">
    <source>
        <dbReference type="Proteomes" id="UP000286510"/>
    </source>
</evidence>
<evidence type="ECO:0000313" key="3">
    <source>
        <dbReference type="EMBL" id="RHZ01446.1"/>
    </source>
</evidence>
<dbReference type="Proteomes" id="UP000286510">
    <property type="component" value="Unassembled WGS sequence"/>
</dbReference>
<dbReference type="EMBL" id="QUTD01005493">
    <property type="protein sequence ID" value="RHY61462.1"/>
    <property type="molecule type" value="Genomic_DNA"/>
</dbReference>
<dbReference type="EMBL" id="QUSZ01005696">
    <property type="protein sequence ID" value="RHY08567.1"/>
    <property type="molecule type" value="Genomic_DNA"/>
</dbReference>
<evidence type="ECO:0000313" key="2">
    <source>
        <dbReference type="EMBL" id="RHY61462.1"/>
    </source>
</evidence>
<evidence type="ECO:0000313" key="4">
    <source>
        <dbReference type="EMBL" id="RHZ31134.1"/>
    </source>
</evidence>
<name>A0A397DFE5_APHAT</name>
<dbReference type="EMBL" id="QUTF01010728">
    <property type="protein sequence ID" value="RHZ31134.1"/>
    <property type="molecule type" value="Genomic_DNA"/>
</dbReference>
<dbReference type="AlphaFoldDB" id="A0A397DFE5"/>
<evidence type="ECO:0000313" key="7">
    <source>
        <dbReference type="Proteomes" id="UP000266643"/>
    </source>
</evidence>
<dbReference type="EMBL" id="QUTE01014807">
    <property type="protein sequence ID" value="RHZ01446.1"/>
    <property type="molecule type" value="Genomic_DNA"/>
</dbReference>
<evidence type="ECO:0000313" key="5">
    <source>
        <dbReference type="Proteomes" id="UP000265427"/>
    </source>
</evidence>
<sequence length="233" mass="25720">MLTRLRDNYQYTSTVVVAPTVNLRLPVLRVLITHPMKKAAGVQFMISPTVRRQTLPPTPFANFPMTSVSPIIFSSTKAPNQTGLHPKARPPPIPLIKDNLQLKDYQANPTLHTLTTHFPFHIGFTWDTVCLKVYFPNHSNPFPLEPALYPQLSKEWIIDSGAAASCTPHRRYFIDSAFVDKSFTLAVGDGGQIPLLGYGSIDLGVTTHSGETSANLTAHHEPICLPFALHCPA</sequence>
<evidence type="ECO:0000313" key="6">
    <source>
        <dbReference type="Proteomes" id="UP000266196"/>
    </source>
</evidence>
<dbReference type="Proteomes" id="UP000266196">
    <property type="component" value="Unassembled WGS sequence"/>
</dbReference>
<accession>A0A397DFE5</accession>
<reference evidence="5 6" key="1">
    <citation type="submission" date="2018-08" db="EMBL/GenBank/DDBJ databases">
        <title>Aphanomyces genome sequencing and annotation.</title>
        <authorList>
            <person name="Minardi D."/>
            <person name="Oidtmann B."/>
            <person name="Van Der Giezen M."/>
            <person name="Studholme D.J."/>
        </authorList>
    </citation>
    <scope>NUCLEOTIDE SEQUENCE [LARGE SCALE GENOMIC DNA]</scope>
    <source>
        <strain evidence="3 6">197901</strain>
        <strain evidence="2 7">D2</strain>
        <strain evidence="4 8">FDL457</strain>
        <strain evidence="1 5">Kv</strain>
    </source>
</reference>
<comment type="caution">
    <text evidence="2">The sequence shown here is derived from an EMBL/GenBank/DDBJ whole genome shotgun (WGS) entry which is preliminary data.</text>
</comment>
<proteinExistence type="predicted"/>
<protein>
    <submittedName>
        <fullName evidence="2">Uncharacterized protein</fullName>
    </submittedName>
</protein>
<dbReference type="Proteomes" id="UP000265427">
    <property type="component" value="Unassembled WGS sequence"/>
</dbReference>
<evidence type="ECO:0000313" key="1">
    <source>
        <dbReference type="EMBL" id="RHY08567.1"/>
    </source>
</evidence>